<reference evidence="1 2" key="1">
    <citation type="submission" date="2016-04" db="EMBL/GenBank/DDBJ databases">
        <title>The genome of Intoshia linei affirms orthonectids as highly simplified spiralians.</title>
        <authorList>
            <person name="Mikhailov K.V."/>
            <person name="Slusarev G.S."/>
            <person name="Nikitin M.A."/>
            <person name="Logacheva M.D."/>
            <person name="Penin A."/>
            <person name="Aleoshin V."/>
            <person name="Panchin Y.V."/>
        </authorList>
    </citation>
    <scope>NUCLEOTIDE SEQUENCE [LARGE SCALE GENOMIC DNA]</scope>
    <source>
        <strain evidence="1">Intl2013</strain>
        <tissue evidence="1">Whole animal</tissue>
    </source>
</reference>
<proteinExistence type="predicted"/>
<organism evidence="1 2">
    <name type="scientific">Intoshia linei</name>
    <dbReference type="NCBI Taxonomy" id="1819745"/>
    <lineage>
        <taxon>Eukaryota</taxon>
        <taxon>Metazoa</taxon>
        <taxon>Spiralia</taxon>
        <taxon>Lophotrochozoa</taxon>
        <taxon>Mesozoa</taxon>
        <taxon>Orthonectida</taxon>
        <taxon>Rhopaluridae</taxon>
        <taxon>Intoshia</taxon>
    </lineage>
</organism>
<dbReference type="AlphaFoldDB" id="A0A177BCB2"/>
<dbReference type="OrthoDB" id="545063at2759"/>
<evidence type="ECO:0000313" key="2">
    <source>
        <dbReference type="Proteomes" id="UP000078046"/>
    </source>
</evidence>
<gene>
    <name evidence="1" type="ORF">A3Q56_00378</name>
</gene>
<dbReference type="Proteomes" id="UP000078046">
    <property type="component" value="Unassembled WGS sequence"/>
</dbReference>
<keyword evidence="2" id="KW-1185">Reference proteome</keyword>
<dbReference type="EMBL" id="LWCA01000020">
    <property type="protein sequence ID" value="OAF71835.1"/>
    <property type="molecule type" value="Genomic_DNA"/>
</dbReference>
<evidence type="ECO:0008006" key="3">
    <source>
        <dbReference type="Google" id="ProtNLM"/>
    </source>
</evidence>
<protein>
    <recommendedName>
        <fullName evidence="3">PIH1 N-terminal domain-containing protein</fullName>
    </recommendedName>
</protein>
<accession>A0A177BCB2</accession>
<evidence type="ECO:0000313" key="1">
    <source>
        <dbReference type="EMBL" id="OAF71835.1"/>
    </source>
</evidence>
<comment type="caution">
    <text evidence="1">The sequence shown here is derived from an EMBL/GenBank/DDBJ whole genome shotgun (WGS) entry which is preliminary data.</text>
</comment>
<sequence length="362" mass="42838">MENINSIYNMIQPTGCKKQINDIWKMLDELQKKDPEQYKKYINQQLNEGKKFMSLPKPYAYTLSKIRDKTGRKKYLYLNICSWEKIPYSQGNTNDPIRIIHGILYKSGDDDEKYLTTNVALNPKVLIENGCENYQKTISNNNKFSSLFRIISDYMKQENQIDIYNSESSTICRHKYHGDWSEISNDIASSNNLNSQKSKNVEKFDIKSIINKQNAIIDEPKILLPNEIDEKKKEKKTNKKEEFDMESIRKEMWGDKQHMHKKEKKTETETEKKTNSSEIVLKKQCKIKNKSDTINCLKSVDIEQDHNDIMVNIELNEGFDKKIQFRYENFLQEISIHNFKEGMKYSAKYYESQNVLKIKCYI</sequence>
<name>A0A177BCB2_9BILA</name>